<accession>A0A4V3WF39</accession>
<dbReference type="RefSeq" id="WP_136370399.1">
    <property type="nucleotide sequence ID" value="NZ_SSOB01000015.1"/>
</dbReference>
<dbReference type="SUPFAM" id="SSF56784">
    <property type="entry name" value="HAD-like"/>
    <property type="match status" value="1"/>
</dbReference>
<keyword evidence="2" id="KW-1185">Reference proteome</keyword>
<dbReference type="SFLD" id="SFLDG01135">
    <property type="entry name" value="C1.5.6:_HAD__Beta-PGM__Phospha"/>
    <property type="match status" value="1"/>
</dbReference>
<dbReference type="Gene3D" id="3.40.50.1000">
    <property type="entry name" value="HAD superfamily/HAD-like"/>
    <property type="match status" value="1"/>
</dbReference>
<evidence type="ECO:0000313" key="2">
    <source>
        <dbReference type="Proteomes" id="UP000310636"/>
    </source>
</evidence>
<dbReference type="InterPro" id="IPR006439">
    <property type="entry name" value="HAD-SF_hydro_IA"/>
</dbReference>
<dbReference type="InterPro" id="IPR023198">
    <property type="entry name" value="PGP-like_dom2"/>
</dbReference>
<proteinExistence type="predicted"/>
<reference evidence="1 2" key="1">
    <citation type="submission" date="2019-04" db="EMBL/GenBank/DDBJ databases">
        <title>Cohnella sp. nov. isolated from preserved vegetables.</title>
        <authorList>
            <person name="Lin S.-Y."/>
            <person name="Hung M.-H."/>
            <person name="Young C.-C."/>
        </authorList>
    </citation>
    <scope>NUCLEOTIDE SEQUENCE [LARGE SCALE GENOMIC DNA]</scope>
    <source>
        <strain evidence="1 2">CC-MHH1044</strain>
    </source>
</reference>
<dbReference type="SFLD" id="SFLDS00003">
    <property type="entry name" value="Haloacid_Dehalogenase"/>
    <property type="match status" value="1"/>
</dbReference>
<dbReference type="CDD" id="cd16423">
    <property type="entry name" value="HAD_BPGM-like"/>
    <property type="match status" value="1"/>
</dbReference>
<dbReference type="SFLD" id="SFLDG01129">
    <property type="entry name" value="C1.5:_HAD__Beta-PGM__Phosphata"/>
    <property type="match status" value="1"/>
</dbReference>
<dbReference type="InterPro" id="IPR041492">
    <property type="entry name" value="HAD_2"/>
</dbReference>
<dbReference type="InterPro" id="IPR023214">
    <property type="entry name" value="HAD_sf"/>
</dbReference>
<dbReference type="NCBIfam" id="TIGR01509">
    <property type="entry name" value="HAD-SF-IA-v3"/>
    <property type="match status" value="1"/>
</dbReference>
<dbReference type="Pfam" id="PF13419">
    <property type="entry name" value="HAD_2"/>
    <property type="match status" value="1"/>
</dbReference>
<protein>
    <submittedName>
        <fullName evidence="1">HAD family hydrolase</fullName>
    </submittedName>
</protein>
<evidence type="ECO:0000313" key="1">
    <source>
        <dbReference type="EMBL" id="THF78811.1"/>
    </source>
</evidence>
<name>A0A4V3WF39_9BACL</name>
<dbReference type="OrthoDB" id="9797743at2"/>
<sequence length="228" mass="25207">MIRAIVFDFDGTIMDTESVAYDAFRGIFNEYGLELSLARWAKGIGTWGGYDPYTDLEEQTGLLLNREELRRKYEMSYAEKVLNVEVRPGVLAVLEEASRRGFGLALATSSYRSSVMPHLEEKGLLSYFQAIHTADEVEKVKPDPALYRLAIASLGVRPEEAVAIEDSVNGLRSAKAAGLFGVAVPNELTAFMDFSEADLLIPTSLAQLPFDEWMGRLHKQGAPKPARG</sequence>
<dbReference type="PANTHER" id="PTHR18901:SF38">
    <property type="entry name" value="PSEUDOURIDINE-5'-PHOSPHATASE"/>
    <property type="match status" value="1"/>
</dbReference>
<dbReference type="EMBL" id="SSOB01000015">
    <property type="protein sequence ID" value="THF78811.1"/>
    <property type="molecule type" value="Genomic_DNA"/>
</dbReference>
<gene>
    <name evidence="1" type="ORF">E6C55_13905</name>
</gene>
<dbReference type="Gene3D" id="1.10.150.240">
    <property type="entry name" value="Putative phosphatase, domain 2"/>
    <property type="match status" value="1"/>
</dbReference>
<keyword evidence="1" id="KW-0378">Hydrolase</keyword>
<dbReference type="InterPro" id="IPR036412">
    <property type="entry name" value="HAD-like_sf"/>
</dbReference>
<dbReference type="Proteomes" id="UP000310636">
    <property type="component" value="Unassembled WGS sequence"/>
</dbReference>
<dbReference type="PRINTS" id="PR00413">
    <property type="entry name" value="HADHALOGNASE"/>
</dbReference>
<dbReference type="PANTHER" id="PTHR18901">
    <property type="entry name" value="2-DEOXYGLUCOSE-6-PHOSPHATE PHOSPHATASE 2"/>
    <property type="match status" value="1"/>
</dbReference>
<dbReference type="GO" id="GO:0016787">
    <property type="term" value="F:hydrolase activity"/>
    <property type="evidence" value="ECO:0007669"/>
    <property type="project" value="UniProtKB-KW"/>
</dbReference>
<comment type="caution">
    <text evidence="1">The sequence shown here is derived from an EMBL/GenBank/DDBJ whole genome shotgun (WGS) entry which is preliminary data.</text>
</comment>
<organism evidence="1 2">
    <name type="scientific">Cohnella fermenti</name>
    <dbReference type="NCBI Taxonomy" id="2565925"/>
    <lineage>
        <taxon>Bacteria</taxon>
        <taxon>Bacillati</taxon>
        <taxon>Bacillota</taxon>
        <taxon>Bacilli</taxon>
        <taxon>Bacillales</taxon>
        <taxon>Paenibacillaceae</taxon>
        <taxon>Cohnella</taxon>
    </lineage>
</organism>
<dbReference type="AlphaFoldDB" id="A0A4V3WF39"/>